<keyword evidence="3" id="KW-0255">Endonuclease</keyword>
<dbReference type="PANTHER" id="PTHR30015">
    <property type="entry name" value="MRR RESTRICTION SYSTEM PROTEIN"/>
    <property type="match status" value="1"/>
</dbReference>
<dbReference type="InterPro" id="IPR011856">
    <property type="entry name" value="tRNA_endonuc-like_dom_sf"/>
</dbReference>
<feature type="domain" description="Restriction endonuclease type IV Mrr" evidence="2">
    <location>
        <begin position="68"/>
        <end position="177"/>
    </location>
</feature>
<dbReference type="GO" id="GO:0004519">
    <property type="term" value="F:endonuclease activity"/>
    <property type="evidence" value="ECO:0007669"/>
    <property type="project" value="UniProtKB-KW"/>
</dbReference>
<dbReference type="SUPFAM" id="SSF52980">
    <property type="entry name" value="Restriction endonuclease-like"/>
    <property type="match status" value="1"/>
</dbReference>
<keyword evidence="1" id="KW-0472">Membrane</keyword>
<keyword evidence="1" id="KW-0812">Transmembrane</keyword>
<keyword evidence="3" id="KW-0540">Nuclease</keyword>
<evidence type="ECO:0000256" key="1">
    <source>
        <dbReference type="SAM" id="Phobius"/>
    </source>
</evidence>
<organism evidence="3 4">
    <name type="scientific">Robertmurraya beringensis</name>
    <dbReference type="NCBI Taxonomy" id="641660"/>
    <lineage>
        <taxon>Bacteria</taxon>
        <taxon>Bacillati</taxon>
        <taxon>Bacillota</taxon>
        <taxon>Bacilli</taxon>
        <taxon>Bacillales</taxon>
        <taxon>Bacillaceae</taxon>
        <taxon>Robertmurraya</taxon>
    </lineage>
</organism>
<dbReference type="Gene3D" id="3.40.1350.10">
    <property type="match status" value="1"/>
</dbReference>
<accession>A0ABV6KU41</accession>
<sequence>MTKKQMRQQEEGIKALLLLVGGASYWYTKSIETTIVIVGVLIALIIVYTIIQAIQRKERLRKSGIEIIDKMDGIHFEHYLKELFLTQGYKVNVTKASGDYGADLILKNDNDKIVVQAKRYSKNVGIKAVQEISGAKTYYDGTEAWVVTNSYFTKAAKELASKLGVKLFDRDELIALILKMNPNATSIHNTPVKKAQG</sequence>
<dbReference type="InterPro" id="IPR011335">
    <property type="entry name" value="Restrct_endonuc-II-like"/>
</dbReference>
<name>A0ABV6KU41_9BACI</name>
<feature type="transmembrane region" description="Helical" evidence="1">
    <location>
        <begin position="34"/>
        <end position="54"/>
    </location>
</feature>
<dbReference type="RefSeq" id="WP_160549139.1">
    <property type="nucleotide sequence ID" value="NZ_JBHLUU010000112.1"/>
</dbReference>
<reference evidence="3 4" key="1">
    <citation type="submission" date="2024-09" db="EMBL/GenBank/DDBJ databases">
        <authorList>
            <person name="Sun Q."/>
            <person name="Mori K."/>
        </authorList>
    </citation>
    <scope>NUCLEOTIDE SEQUENCE [LARGE SCALE GENOMIC DNA]</scope>
    <source>
        <strain evidence="3 4">CGMCC 1.9126</strain>
    </source>
</reference>
<keyword evidence="3" id="KW-0378">Hydrolase</keyword>
<dbReference type="Proteomes" id="UP001589738">
    <property type="component" value="Unassembled WGS sequence"/>
</dbReference>
<comment type="caution">
    <text evidence="3">The sequence shown here is derived from an EMBL/GenBank/DDBJ whole genome shotgun (WGS) entry which is preliminary data.</text>
</comment>
<keyword evidence="4" id="KW-1185">Reference proteome</keyword>
<evidence type="ECO:0000259" key="2">
    <source>
        <dbReference type="Pfam" id="PF04471"/>
    </source>
</evidence>
<gene>
    <name evidence="3" type="ORF">ACFFHF_16595</name>
</gene>
<dbReference type="InterPro" id="IPR007560">
    <property type="entry name" value="Restrct_endonuc_IV_Mrr"/>
</dbReference>
<evidence type="ECO:0000313" key="3">
    <source>
        <dbReference type="EMBL" id="MFC0476823.1"/>
    </source>
</evidence>
<proteinExistence type="predicted"/>
<evidence type="ECO:0000313" key="4">
    <source>
        <dbReference type="Proteomes" id="UP001589738"/>
    </source>
</evidence>
<dbReference type="PANTHER" id="PTHR30015:SF6">
    <property type="entry name" value="SLL1429 PROTEIN"/>
    <property type="match status" value="1"/>
</dbReference>
<dbReference type="EMBL" id="JBHLUU010000112">
    <property type="protein sequence ID" value="MFC0476823.1"/>
    <property type="molecule type" value="Genomic_DNA"/>
</dbReference>
<protein>
    <submittedName>
        <fullName evidence="3">Restriction endonuclease</fullName>
    </submittedName>
</protein>
<dbReference type="Pfam" id="PF04471">
    <property type="entry name" value="Mrr_cat"/>
    <property type="match status" value="1"/>
</dbReference>
<keyword evidence="1" id="KW-1133">Transmembrane helix</keyword>
<dbReference type="InterPro" id="IPR052906">
    <property type="entry name" value="Type_IV_Methyl-Rstrct_Enzyme"/>
</dbReference>